<dbReference type="Proteomes" id="UP000235672">
    <property type="component" value="Unassembled WGS sequence"/>
</dbReference>
<proteinExistence type="predicted"/>
<keyword evidence="2" id="KW-1185">Reference proteome</keyword>
<dbReference type="EMBL" id="KZ613469">
    <property type="protein sequence ID" value="PMD25888.1"/>
    <property type="molecule type" value="Genomic_DNA"/>
</dbReference>
<organism evidence="1 2">
    <name type="scientific">Hyaloscypha hepaticicola</name>
    <dbReference type="NCBI Taxonomy" id="2082293"/>
    <lineage>
        <taxon>Eukaryota</taxon>
        <taxon>Fungi</taxon>
        <taxon>Dikarya</taxon>
        <taxon>Ascomycota</taxon>
        <taxon>Pezizomycotina</taxon>
        <taxon>Leotiomycetes</taxon>
        <taxon>Helotiales</taxon>
        <taxon>Hyaloscyphaceae</taxon>
        <taxon>Hyaloscypha</taxon>
    </lineage>
</organism>
<sequence>MHTLMRYQFSHSLNSAIILFKQNDESPEATLKSRLSREFAPRNPEFKQQADNIKKKILWIIRSARSSHDRVLYVLGVLFLKVWNCSASERQLKVRGKYRSLLQLQFLNCFCGPAEPFFSAWPRTFPKEKGYSIMKSRIGIAGSRYNFRLKFLDET</sequence>
<name>A0A2J6QI04_9HELO</name>
<evidence type="ECO:0000313" key="2">
    <source>
        <dbReference type="Proteomes" id="UP000235672"/>
    </source>
</evidence>
<protein>
    <submittedName>
        <fullName evidence="1">Uncharacterized protein</fullName>
    </submittedName>
</protein>
<accession>A0A2J6QI04</accession>
<dbReference type="AlphaFoldDB" id="A0A2J6QI04"/>
<gene>
    <name evidence="1" type="ORF">NA56DRAFT_388662</name>
</gene>
<reference evidence="1 2" key="1">
    <citation type="submission" date="2016-05" db="EMBL/GenBank/DDBJ databases">
        <title>A degradative enzymes factory behind the ericoid mycorrhizal symbiosis.</title>
        <authorList>
            <consortium name="DOE Joint Genome Institute"/>
            <person name="Martino E."/>
            <person name="Morin E."/>
            <person name="Grelet G."/>
            <person name="Kuo A."/>
            <person name="Kohler A."/>
            <person name="Daghino S."/>
            <person name="Barry K."/>
            <person name="Choi C."/>
            <person name="Cichocki N."/>
            <person name="Clum A."/>
            <person name="Copeland A."/>
            <person name="Hainaut M."/>
            <person name="Haridas S."/>
            <person name="Labutti K."/>
            <person name="Lindquist E."/>
            <person name="Lipzen A."/>
            <person name="Khouja H.-R."/>
            <person name="Murat C."/>
            <person name="Ohm R."/>
            <person name="Olson A."/>
            <person name="Spatafora J."/>
            <person name="Veneault-Fourrey C."/>
            <person name="Henrissat B."/>
            <person name="Grigoriev I."/>
            <person name="Martin F."/>
            <person name="Perotto S."/>
        </authorList>
    </citation>
    <scope>NUCLEOTIDE SEQUENCE [LARGE SCALE GENOMIC DNA]</scope>
    <source>
        <strain evidence="1 2">UAMH 7357</strain>
    </source>
</reference>
<evidence type="ECO:0000313" key="1">
    <source>
        <dbReference type="EMBL" id="PMD25888.1"/>
    </source>
</evidence>